<sequence>MEIFPDSAPRLSISDWEVPDEVQLSQGVNKGIDMSEAVKPDLAVLTVQL</sequence>
<protein>
    <submittedName>
        <fullName evidence="1">Uncharacterized protein</fullName>
    </submittedName>
</protein>
<dbReference type="AlphaFoldDB" id="A0A075X8N1"/>
<evidence type="ECO:0000313" key="1">
    <source>
        <dbReference type="EMBL" id="AIH15736.1"/>
    </source>
</evidence>
<name>A0A075X8N1_9HYPH</name>
<reference evidence="1" key="1">
    <citation type="journal article" date="2015" name="Appl. Environ. Microbiol.">
        <title>Molecular mechanism of nicotine degradation by a newly isolated strain, Ochrobactrum sp. strain SJY1.</title>
        <authorList>
            <person name="Yu H."/>
            <person name="Tang H."/>
            <person name="Zhu X."/>
            <person name="Li Y."/>
            <person name="Xu P."/>
        </authorList>
    </citation>
    <scope>NUCLEOTIDE SEQUENCE</scope>
    <source>
        <strain evidence="1">SJY1</strain>
    </source>
</reference>
<proteinExistence type="predicted"/>
<dbReference type="EMBL" id="KM065745">
    <property type="protein sequence ID" value="AIH15736.1"/>
    <property type="molecule type" value="Genomic_DNA"/>
</dbReference>
<organism evidence="1">
    <name type="scientific">Ochrobactrum sp. SJY1</name>
    <dbReference type="NCBI Taxonomy" id="1526653"/>
    <lineage>
        <taxon>Bacteria</taxon>
        <taxon>Pseudomonadati</taxon>
        <taxon>Pseudomonadota</taxon>
        <taxon>Alphaproteobacteria</taxon>
        <taxon>Hyphomicrobiales</taxon>
        <taxon>Brucellaceae</taxon>
        <taxon>Brucella/Ochrobactrum group</taxon>
        <taxon>Ochrobactrum</taxon>
    </lineage>
</organism>
<accession>A0A075X8N1</accession>